<feature type="region of interest" description="Disordered" evidence="1">
    <location>
        <begin position="144"/>
        <end position="174"/>
    </location>
</feature>
<proteinExistence type="predicted"/>
<name>A0A5N6PIB7_9ASTR</name>
<sequence length="207" mass="22779">MNSLLFFKASSRRLTNLASLTTCNSLKHLFVPSSAPANHEQASLQSQTSSLHVGFLRGFHGSRWVSIRPSDVSMQAVGYAVAVDPSYEDRASSADGIEISKLGISQEIINALMKNQDIKNRLDVEAILQAMKNHNKVNSISPTTVEKEEGGTTNVDVEEDDGGNLVGDRNPNQGRNDDIYNTYVTSNETTTSDIVGNSRLQWRNIYF</sequence>
<dbReference type="AlphaFoldDB" id="A0A5N6PIB7"/>
<gene>
    <name evidence="2" type="ORF">E3N88_08382</name>
</gene>
<keyword evidence="3" id="KW-1185">Reference proteome</keyword>
<evidence type="ECO:0000313" key="2">
    <source>
        <dbReference type="EMBL" id="KAD6453676.1"/>
    </source>
</evidence>
<dbReference type="Proteomes" id="UP000326396">
    <property type="component" value="Linkage Group LG12"/>
</dbReference>
<dbReference type="OrthoDB" id="4255at2759"/>
<accession>A0A5N6PIB7</accession>
<reference evidence="2 3" key="1">
    <citation type="submission" date="2019-05" db="EMBL/GenBank/DDBJ databases">
        <title>Mikania micrantha, genome provides insights into the molecular mechanism of rapid growth.</title>
        <authorList>
            <person name="Liu B."/>
        </authorList>
    </citation>
    <scope>NUCLEOTIDE SEQUENCE [LARGE SCALE GENOMIC DNA]</scope>
    <source>
        <strain evidence="2">NLD-2019</strain>
        <tissue evidence="2">Leaf</tissue>
    </source>
</reference>
<evidence type="ECO:0000256" key="1">
    <source>
        <dbReference type="SAM" id="MobiDB-lite"/>
    </source>
</evidence>
<dbReference type="EMBL" id="SZYD01000004">
    <property type="protein sequence ID" value="KAD6453676.1"/>
    <property type="molecule type" value="Genomic_DNA"/>
</dbReference>
<evidence type="ECO:0000313" key="3">
    <source>
        <dbReference type="Proteomes" id="UP000326396"/>
    </source>
</evidence>
<comment type="caution">
    <text evidence="2">The sequence shown here is derived from an EMBL/GenBank/DDBJ whole genome shotgun (WGS) entry which is preliminary data.</text>
</comment>
<organism evidence="2 3">
    <name type="scientific">Mikania micrantha</name>
    <name type="common">bitter vine</name>
    <dbReference type="NCBI Taxonomy" id="192012"/>
    <lineage>
        <taxon>Eukaryota</taxon>
        <taxon>Viridiplantae</taxon>
        <taxon>Streptophyta</taxon>
        <taxon>Embryophyta</taxon>
        <taxon>Tracheophyta</taxon>
        <taxon>Spermatophyta</taxon>
        <taxon>Magnoliopsida</taxon>
        <taxon>eudicotyledons</taxon>
        <taxon>Gunneridae</taxon>
        <taxon>Pentapetalae</taxon>
        <taxon>asterids</taxon>
        <taxon>campanulids</taxon>
        <taxon>Asterales</taxon>
        <taxon>Asteraceae</taxon>
        <taxon>Asteroideae</taxon>
        <taxon>Heliantheae alliance</taxon>
        <taxon>Eupatorieae</taxon>
        <taxon>Mikania</taxon>
    </lineage>
</organism>
<protein>
    <submittedName>
        <fullName evidence="2">Uncharacterized protein</fullName>
    </submittedName>
</protein>